<dbReference type="RefSeq" id="XP_075104877.1">
    <property type="nucleotide sequence ID" value="XM_075248776.1"/>
</dbReference>
<proteinExistence type="predicted"/>
<name>A0AC58U5W3_TOBAC</name>
<keyword evidence="1" id="KW-1185">Reference proteome</keyword>
<accession>A0AC58U5W3</accession>
<evidence type="ECO:0000313" key="2">
    <source>
        <dbReference type="RefSeq" id="XP_075104877.1"/>
    </source>
</evidence>
<protein>
    <submittedName>
        <fullName evidence="2">Uncharacterized protein LOC142178955</fullName>
    </submittedName>
</protein>
<sequence length="311" mass="35258">MEMLKQIQVNITLIDASRDIPGYAKMKKDLMSRKFDFQDLATVTLTKTYSAIVTRPIVDKLSDPGSFTILCTIGSYAFAKLADRMVKRASGILDDVLVQVGKFVFPADFVILDCQKYMRQPSEFANCSLIEAVDVIMEEKDEALNAKDPLVACLMNLEEVDSEDLAEWVLSFEGQGYSKRELEFDPLHLEERKTRPAKPSIEEPPQLELKSLPSHLRYAFLGPSSTLPIIILSGLLDVQVEQLLQVLKECKTAIGWTIAHIKGASPTFCMHKILLQYGHKPSREHQRRMNANMKEVVKKEVIRCRNHLPHL</sequence>
<dbReference type="Proteomes" id="UP000790787">
    <property type="component" value="Unplaced"/>
</dbReference>
<organism evidence="1 2">
    <name type="scientific">Nicotiana tabacum</name>
    <name type="common">Common tobacco</name>
    <dbReference type="NCBI Taxonomy" id="4097"/>
    <lineage>
        <taxon>Eukaryota</taxon>
        <taxon>Viridiplantae</taxon>
        <taxon>Streptophyta</taxon>
        <taxon>Embryophyta</taxon>
        <taxon>Tracheophyta</taxon>
        <taxon>Spermatophyta</taxon>
        <taxon>Magnoliopsida</taxon>
        <taxon>eudicotyledons</taxon>
        <taxon>Gunneridae</taxon>
        <taxon>Pentapetalae</taxon>
        <taxon>asterids</taxon>
        <taxon>lamiids</taxon>
        <taxon>Solanales</taxon>
        <taxon>Solanaceae</taxon>
        <taxon>Nicotianoideae</taxon>
        <taxon>Nicotianeae</taxon>
        <taxon>Nicotiana</taxon>
    </lineage>
</organism>
<reference evidence="2" key="1">
    <citation type="submission" date="2025-08" db="UniProtKB">
        <authorList>
            <consortium name="RefSeq"/>
        </authorList>
    </citation>
    <scope>IDENTIFICATION</scope>
    <source>
        <tissue evidence="2">Leaf</tissue>
    </source>
</reference>
<gene>
    <name evidence="2" type="primary">LOC142178955</name>
</gene>
<evidence type="ECO:0000313" key="1">
    <source>
        <dbReference type="Proteomes" id="UP000790787"/>
    </source>
</evidence>